<feature type="binding site" evidence="3">
    <location>
        <begin position="78"/>
        <end position="82"/>
    </location>
    <ligand>
        <name>ATP</name>
        <dbReference type="ChEBI" id="CHEBI:30616"/>
    </ligand>
</feature>
<evidence type="ECO:0000313" key="5">
    <source>
        <dbReference type="EMBL" id="KAF6016803.1"/>
    </source>
</evidence>
<dbReference type="OrthoDB" id="6372431at2759"/>
<keyword evidence="3" id="KW-0067">ATP-binding</keyword>
<evidence type="ECO:0000256" key="4">
    <source>
        <dbReference type="SAM" id="Phobius"/>
    </source>
</evidence>
<dbReference type="Pfam" id="PF01150">
    <property type="entry name" value="GDA1_CD39"/>
    <property type="match status" value="1"/>
</dbReference>
<keyword evidence="4" id="KW-1133">Transmembrane helix</keyword>
<comment type="caution">
    <text evidence="5">The sequence shown here is derived from an EMBL/GenBank/DDBJ whole genome shotgun (WGS) entry which is preliminary data.</text>
</comment>
<accession>A0A7J7IS88</accession>
<organism evidence="5 6">
    <name type="scientific">Bugula neritina</name>
    <name type="common">Brown bryozoan</name>
    <name type="synonym">Sertularia neritina</name>
    <dbReference type="NCBI Taxonomy" id="10212"/>
    <lineage>
        <taxon>Eukaryota</taxon>
        <taxon>Metazoa</taxon>
        <taxon>Spiralia</taxon>
        <taxon>Lophotrochozoa</taxon>
        <taxon>Bryozoa</taxon>
        <taxon>Gymnolaemata</taxon>
        <taxon>Cheilostomatida</taxon>
        <taxon>Flustrina</taxon>
        <taxon>Buguloidea</taxon>
        <taxon>Bugulidae</taxon>
        <taxon>Bugula</taxon>
    </lineage>
</organism>
<dbReference type="EMBL" id="VXIV02003465">
    <property type="protein sequence ID" value="KAF6016803.1"/>
    <property type="molecule type" value="Genomic_DNA"/>
</dbReference>
<evidence type="ECO:0000256" key="3">
    <source>
        <dbReference type="PIRSR" id="PIRSR600407-2"/>
    </source>
</evidence>
<dbReference type="PANTHER" id="PTHR11782">
    <property type="entry name" value="ADENOSINE/GUANOSINE DIPHOSPHATASE"/>
    <property type="match status" value="1"/>
</dbReference>
<keyword evidence="6" id="KW-1185">Reference proteome</keyword>
<comment type="similarity">
    <text evidence="1">Belongs to the GDA1/CD39 NTPase family.</text>
</comment>
<feature type="transmembrane region" description="Helical" evidence="4">
    <location>
        <begin position="329"/>
        <end position="353"/>
    </location>
</feature>
<dbReference type="Gene3D" id="3.30.420.150">
    <property type="entry name" value="Exopolyphosphatase. Domain 2"/>
    <property type="match status" value="1"/>
</dbReference>
<keyword evidence="4" id="KW-0812">Transmembrane</keyword>
<keyword evidence="3" id="KW-0547">Nucleotide-binding</keyword>
<dbReference type="PANTHER" id="PTHR11782:SF83">
    <property type="entry name" value="GUANOSINE-DIPHOSPHATASE"/>
    <property type="match status" value="1"/>
</dbReference>
<proteinExistence type="inferred from homology"/>
<dbReference type="Proteomes" id="UP000593567">
    <property type="component" value="Unassembled WGS sequence"/>
</dbReference>
<keyword evidence="2" id="KW-0378">Hydrolase</keyword>
<name>A0A7J7IS88_BUGNE</name>
<reference evidence="5" key="1">
    <citation type="submission" date="2020-06" db="EMBL/GenBank/DDBJ databases">
        <title>Draft genome of Bugula neritina, a colonial animal packing powerful symbionts and potential medicines.</title>
        <authorList>
            <person name="Rayko M."/>
        </authorList>
    </citation>
    <scope>NUCLEOTIDE SEQUENCE [LARGE SCALE GENOMIC DNA]</scope>
    <source>
        <strain evidence="5">Kwan_BN1</strain>
    </source>
</reference>
<dbReference type="GO" id="GO:0005524">
    <property type="term" value="F:ATP binding"/>
    <property type="evidence" value="ECO:0007669"/>
    <property type="project" value="UniProtKB-KW"/>
</dbReference>
<evidence type="ECO:0000256" key="2">
    <source>
        <dbReference type="ARBA" id="ARBA00022801"/>
    </source>
</evidence>
<dbReference type="GO" id="GO:0005886">
    <property type="term" value="C:plasma membrane"/>
    <property type="evidence" value="ECO:0007669"/>
    <property type="project" value="TreeGrafter"/>
</dbReference>
<dbReference type="InterPro" id="IPR000407">
    <property type="entry name" value="GDA1_CD39_NTPase"/>
</dbReference>
<sequence>MSRSEMAQLYELESNPSASSKILQSVREEFRSSGYKIIDLDQQAKILIGLLGISLLPKWSPVLPEGNASTLGTLDLGGASTQIVFAVPHPSSPSIETSKVTLFNKELALFADSFLCYGVGEMRKQLLAILAKKNNYEGELHHPCFAVGYTVNKTYSNMFKSSCTEKFASSTPQNSNMTIVGTGNAGQCENLISDLFNQTFPNITIPPLPDRFVARGSFAYTMNDLNVLNSASQTTYSNFLQGMQNYCSQNHSVVSQLKLYDPNTVCVNARYIHHLLSKTYGMSDDNWDSVVFTNSFNDMSLGWTLGYMTNITSHLAEVPSLDLYNISNFSFYFCLILTIVLILLGVVSIVFACKYQRQKYDSLNVPT</sequence>
<dbReference type="AlphaFoldDB" id="A0A7J7IS88"/>
<keyword evidence="4" id="KW-0472">Membrane</keyword>
<evidence type="ECO:0000313" key="6">
    <source>
        <dbReference type="Proteomes" id="UP000593567"/>
    </source>
</evidence>
<dbReference type="GO" id="GO:0045134">
    <property type="term" value="F:UDP phosphatase activity"/>
    <property type="evidence" value="ECO:0007669"/>
    <property type="project" value="TreeGrafter"/>
</dbReference>
<evidence type="ECO:0000256" key="1">
    <source>
        <dbReference type="ARBA" id="ARBA00009283"/>
    </source>
</evidence>
<gene>
    <name evidence="5" type="ORF">EB796_024887</name>
</gene>
<dbReference type="GO" id="GO:0009134">
    <property type="term" value="P:nucleoside diphosphate catabolic process"/>
    <property type="evidence" value="ECO:0007669"/>
    <property type="project" value="TreeGrafter"/>
</dbReference>
<protein>
    <submittedName>
        <fullName evidence="5">ENTPD3</fullName>
    </submittedName>
</protein>
<dbReference type="GO" id="GO:0017111">
    <property type="term" value="F:ribonucleoside triphosphate phosphatase activity"/>
    <property type="evidence" value="ECO:0007669"/>
    <property type="project" value="TreeGrafter"/>
</dbReference>
<dbReference type="GO" id="GO:0004382">
    <property type="term" value="F:GDP phosphatase activity"/>
    <property type="evidence" value="ECO:0007669"/>
    <property type="project" value="TreeGrafter"/>
</dbReference>